<evidence type="ECO:0000313" key="2">
    <source>
        <dbReference type="EMBL" id="ADB85265.1"/>
    </source>
</evidence>
<feature type="region of interest" description="Disordered" evidence="1">
    <location>
        <begin position="414"/>
        <end position="449"/>
    </location>
</feature>
<protein>
    <submittedName>
        <fullName evidence="2">Putative retrotransposon protein</fullName>
    </submittedName>
</protein>
<dbReference type="EMBL" id="GQ252803">
    <property type="protein sequence ID" value="ADB85265.1"/>
    <property type="molecule type" value="Genomic_DNA"/>
</dbReference>
<feature type="compositionally biased region" description="Pro residues" evidence="1">
    <location>
        <begin position="488"/>
        <end position="498"/>
    </location>
</feature>
<name>D3IVC5_PHYED</name>
<accession>D3IVC5</accession>
<dbReference type="AlphaFoldDB" id="D3IVC5"/>
<feature type="compositionally biased region" description="Basic residues" evidence="1">
    <location>
        <begin position="183"/>
        <end position="194"/>
    </location>
</feature>
<sequence length="519" mass="56767">MAAARGGRKEEGDDEVEWAPHGSDSKEKKREQVAFGPFDLDRTVHNDENVWTAPIGKQDLTVQFRSDGPHWLERSDRPNEVLIGPSNLDRTVHNDWNVRATPNINQDRLFVTDPTVDLNRGSSDLSSSAEVACGATNTVRYDQHFNHGITTWRYYRRYQGGTTASVVIWVVTAGSPPSTLKMPRTRIATRKSHGPPRGGQSSSQPPPAPTQRSRSVQQKVVHGKGKRPAADDPESEESEESSSHALSDSESETETEPEVQVHVSPDLTSMKWVTVTRYVESTKEDFERVLRTSSSTWEKLFDSPSLLPPAWTDFYDPAVRSTPGKIHGLKPIPSMINRIINHTFYPKSGNFDAVRGYAWNIIDNIMCGRRFDIVDVILRGIVSSKNDRVKMIYYAPYIMVLILKKIEYQGGLGSPHKTYKPRDGPPVHHDDSSTAVAAAQESAPAEGVSTSSTLVVPSVAPATASLAPALQDPAPQDLAPVLPQDPTSAPPAPAPASPPSTSVPAPQDPAPLPPQDPAV</sequence>
<proteinExistence type="predicted"/>
<evidence type="ECO:0000256" key="1">
    <source>
        <dbReference type="SAM" id="MobiDB-lite"/>
    </source>
</evidence>
<feature type="compositionally biased region" description="Basic and acidic residues" evidence="1">
    <location>
        <begin position="420"/>
        <end position="432"/>
    </location>
</feature>
<feature type="compositionally biased region" description="Low complexity" evidence="1">
    <location>
        <begin position="433"/>
        <end position="449"/>
    </location>
</feature>
<organism evidence="2">
    <name type="scientific">Phyllostachys edulis</name>
    <name type="common">Tortoise shell bamboo</name>
    <name type="synonym">Bambusa edulis</name>
    <dbReference type="NCBI Taxonomy" id="38705"/>
    <lineage>
        <taxon>Eukaryota</taxon>
        <taxon>Viridiplantae</taxon>
        <taxon>Streptophyta</taxon>
        <taxon>Embryophyta</taxon>
        <taxon>Tracheophyta</taxon>
        <taxon>Spermatophyta</taxon>
        <taxon>Magnoliopsida</taxon>
        <taxon>Liliopsida</taxon>
        <taxon>Poales</taxon>
        <taxon>Poaceae</taxon>
        <taxon>BOP clade</taxon>
        <taxon>Bambusoideae</taxon>
        <taxon>Arundinarodae</taxon>
        <taxon>Arundinarieae</taxon>
        <taxon>Arundinariinae</taxon>
        <taxon>Phyllostachys</taxon>
    </lineage>
</organism>
<reference evidence="2" key="1">
    <citation type="journal article" date="2010" name="J. Integr. Plant Biol.">
        <title>Insights into the bamboo genome: syntenic relationships to rice and sorghum.</title>
        <authorList>
            <person name="Gui Y.J."/>
            <person name="Zhou Y."/>
            <person name="Wang Y."/>
            <person name="Wang S."/>
            <person name="Wang S.Y."/>
            <person name="Hu Y."/>
            <person name="Bo S.P."/>
            <person name="Chen H."/>
            <person name="Zhou C.P."/>
            <person name="Ma N.X."/>
            <person name="Zhang T.Z."/>
            <person name="Fan L.J."/>
        </authorList>
    </citation>
    <scope>NUCLEOTIDE SEQUENCE</scope>
    <source>
        <tissue evidence="2">Shoot</tissue>
    </source>
</reference>
<feature type="compositionally biased region" description="Basic and acidic residues" evidence="1">
    <location>
        <begin position="23"/>
        <end position="32"/>
    </location>
</feature>
<feature type="compositionally biased region" description="Acidic residues" evidence="1">
    <location>
        <begin position="231"/>
        <end position="240"/>
    </location>
</feature>
<feature type="compositionally biased region" description="Pro residues" evidence="1">
    <location>
        <begin position="506"/>
        <end position="519"/>
    </location>
</feature>
<feature type="region of interest" description="Disordered" evidence="1">
    <location>
        <begin position="466"/>
        <end position="519"/>
    </location>
</feature>
<feature type="region of interest" description="Disordered" evidence="1">
    <location>
        <begin position="175"/>
        <end position="264"/>
    </location>
</feature>
<feature type="region of interest" description="Disordered" evidence="1">
    <location>
        <begin position="1"/>
        <end position="33"/>
    </location>
</feature>